<dbReference type="PANTHER" id="PTHR30026:SF13">
    <property type="entry name" value="MEMBRANE EFFLUX PROTEIN, PUTATIVE-RELATED"/>
    <property type="match status" value="1"/>
</dbReference>
<dbReference type="SUPFAM" id="SSF56954">
    <property type="entry name" value="Outer membrane efflux proteins (OEP)"/>
    <property type="match status" value="1"/>
</dbReference>
<keyword evidence="6" id="KW-0472">Membrane</keyword>
<proteinExistence type="inferred from homology"/>
<dbReference type="Proteomes" id="UP001207337">
    <property type="component" value="Unassembled WGS sequence"/>
</dbReference>
<keyword evidence="7" id="KW-0998">Cell outer membrane</keyword>
<comment type="subcellular location">
    <subcellularLocation>
        <location evidence="1">Cell outer membrane</location>
    </subcellularLocation>
</comment>
<sequence>MKKTTFVLVLLLFFCSYGTFAQDTVRVSMQEFIERGIENASQLDYEQQKIHLAENQIDQVNAKRYLPSFEFSTQHGVVPGVVSQRDDLSEDEYYLDPNLKNDWEDWAVFTRAEVSAAQPLFTWGALSNAVKAAKSAAVAAKEQFEQQKSDLEVRLIELYQSHILTNEIMRLLEEATNTIKDIEKQLEEKQEEGAEDFDESDFFKFRIFKSEFASRAAEVRESAQMTRRIWNYVLQAGEDTLFIPEESFLDPVTGELREFDYYRMNAVSNRSEIKAIEAGMNAAEYGLEAEKSRNYPALVLGMSGSFANTPNRPRQSNPFIINNANYLSASFGLIIRQNLDFLSMNANVERRQLQYRQTKYLREAAVDGIELELNEAYKNASLSKTKVENTDEALLISKKWLRQEQLDYDFDIGNTKDLIDAMKKELELRVQKRRDIYDFNTDMLELHRKSGLPLTPIFNNED</sequence>
<keyword evidence="3" id="KW-0813">Transport</keyword>
<evidence type="ECO:0000256" key="2">
    <source>
        <dbReference type="ARBA" id="ARBA00007613"/>
    </source>
</evidence>
<evidence type="ECO:0000313" key="11">
    <source>
        <dbReference type="Proteomes" id="UP001207337"/>
    </source>
</evidence>
<dbReference type="InterPro" id="IPR003423">
    <property type="entry name" value="OMP_efflux"/>
</dbReference>
<evidence type="ECO:0000256" key="3">
    <source>
        <dbReference type="ARBA" id="ARBA00022448"/>
    </source>
</evidence>
<feature type="coiled-coil region" evidence="8">
    <location>
        <begin position="141"/>
        <end position="199"/>
    </location>
</feature>
<dbReference type="Gene3D" id="1.20.1600.10">
    <property type="entry name" value="Outer membrane efflux proteins (OEP)"/>
    <property type="match status" value="1"/>
</dbReference>
<dbReference type="EMBL" id="JAJNDC010000001">
    <property type="protein sequence ID" value="MCW9711639.1"/>
    <property type="molecule type" value="Genomic_DNA"/>
</dbReference>
<comment type="similarity">
    <text evidence="2">Belongs to the outer membrane factor (OMF) (TC 1.B.17) family.</text>
</comment>
<dbReference type="Pfam" id="PF02321">
    <property type="entry name" value="OEP"/>
    <property type="match status" value="1"/>
</dbReference>
<feature type="signal peptide" evidence="9">
    <location>
        <begin position="1"/>
        <end position="21"/>
    </location>
</feature>
<evidence type="ECO:0000256" key="1">
    <source>
        <dbReference type="ARBA" id="ARBA00004442"/>
    </source>
</evidence>
<keyword evidence="4" id="KW-1134">Transmembrane beta strand</keyword>
<protein>
    <submittedName>
        <fullName evidence="10">TolC family protein</fullName>
    </submittedName>
</protein>
<dbReference type="PANTHER" id="PTHR30026">
    <property type="entry name" value="OUTER MEMBRANE PROTEIN TOLC"/>
    <property type="match status" value="1"/>
</dbReference>
<keyword evidence="8" id="KW-0175">Coiled coil</keyword>
<organism evidence="10 11">
    <name type="scientific">Fodinibius salicampi</name>
    <dbReference type="NCBI Taxonomy" id="1920655"/>
    <lineage>
        <taxon>Bacteria</taxon>
        <taxon>Pseudomonadati</taxon>
        <taxon>Balneolota</taxon>
        <taxon>Balneolia</taxon>
        <taxon>Balneolales</taxon>
        <taxon>Balneolaceae</taxon>
        <taxon>Fodinibius</taxon>
    </lineage>
</organism>
<accession>A0ABT3PUV7</accession>
<name>A0ABT3PUV7_9BACT</name>
<evidence type="ECO:0000256" key="7">
    <source>
        <dbReference type="ARBA" id="ARBA00023237"/>
    </source>
</evidence>
<evidence type="ECO:0000256" key="6">
    <source>
        <dbReference type="ARBA" id="ARBA00023136"/>
    </source>
</evidence>
<reference evidence="10 11" key="1">
    <citation type="submission" date="2021-11" db="EMBL/GenBank/DDBJ databases">
        <title>Aliifidinibius sp. nov., a new bacterium isolated from saline soil.</title>
        <authorList>
            <person name="Galisteo C."/>
            <person name="De La Haba R."/>
            <person name="Sanchez-Porro C."/>
            <person name="Ventosa A."/>
        </authorList>
    </citation>
    <scope>NUCLEOTIDE SEQUENCE [LARGE SCALE GENOMIC DNA]</scope>
    <source>
        <strain evidence="10 11">KACC 190600</strain>
    </source>
</reference>
<keyword evidence="5" id="KW-0812">Transmembrane</keyword>
<evidence type="ECO:0000256" key="9">
    <source>
        <dbReference type="SAM" id="SignalP"/>
    </source>
</evidence>
<feature type="chain" id="PRO_5047333434" evidence="9">
    <location>
        <begin position="22"/>
        <end position="462"/>
    </location>
</feature>
<evidence type="ECO:0000256" key="8">
    <source>
        <dbReference type="SAM" id="Coils"/>
    </source>
</evidence>
<evidence type="ECO:0000313" key="10">
    <source>
        <dbReference type="EMBL" id="MCW9711639.1"/>
    </source>
</evidence>
<evidence type="ECO:0000256" key="4">
    <source>
        <dbReference type="ARBA" id="ARBA00022452"/>
    </source>
</evidence>
<comment type="caution">
    <text evidence="10">The sequence shown here is derived from an EMBL/GenBank/DDBJ whole genome shotgun (WGS) entry which is preliminary data.</text>
</comment>
<dbReference type="InterPro" id="IPR051906">
    <property type="entry name" value="TolC-like"/>
</dbReference>
<keyword evidence="9" id="KW-0732">Signal</keyword>
<gene>
    <name evidence="10" type="ORF">LQ318_01875</name>
</gene>
<evidence type="ECO:0000256" key="5">
    <source>
        <dbReference type="ARBA" id="ARBA00022692"/>
    </source>
</evidence>
<dbReference type="RefSeq" id="WP_265787021.1">
    <property type="nucleotide sequence ID" value="NZ_BAABRS010000001.1"/>
</dbReference>
<keyword evidence="11" id="KW-1185">Reference proteome</keyword>